<sequence length="143" mass="16254">MAEMQQYYGTGRRKSSVARVFLRPGKGEIKVNNRSLKEYFCRETACMVVMQPLETVDLTDKFDIYITVTGGGVSGQAGAVRLGIARALVAYDEKGLVEDAEPNPNSFRRRLRARNLLTRDSRRVERKKVGLHKARRATQYSKR</sequence>
<evidence type="ECO:0000256" key="1">
    <source>
        <dbReference type="ARBA" id="ARBA00005251"/>
    </source>
</evidence>
<dbReference type="InterPro" id="IPR020574">
    <property type="entry name" value="Ribosomal_uS9_CS"/>
</dbReference>
<dbReference type="KEGG" id="lfa:LFA_0357"/>
<evidence type="ECO:0000256" key="3">
    <source>
        <dbReference type="ARBA" id="ARBA00023274"/>
    </source>
</evidence>
<name>A0A098G012_9GAMM</name>
<evidence type="ECO:0000256" key="2">
    <source>
        <dbReference type="ARBA" id="ARBA00022980"/>
    </source>
</evidence>
<dbReference type="Gene3D" id="3.30.230.10">
    <property type="match status" value="1"/>
</dbReference>
<dbReference type="PANTHER" id="PTHR21569:SF1">
    <property type="entry name" value="SMALL RIBOSOMAL SUBUNIT PROTEIN US9M"/>
    <property type="match status" value="1"/>
</dbReference>
<evidence type="ECO:0000256" key="4">
    <source>
        <dbReference type="ARBA" id="ARBA00035259"/>
    </source>
</evidence>
<dbReference type="OrthoDB" id="9803965at2"/>
<dbReference type="InterPro" id="IPR014721">
    <property type="entry name" value="Ribsml_uS5_D2-typ_fold_subgr"/>
</dbReference>
<organism evidence="7 8">
    <name type="scientific">Legionella fallonii LLAP-10</name>
    <dbReference type="NCBI Taxonomy" id="1212491"/>
    <lineage>
        <taxon>Bacteria</taxon>
        <taxon>Pseudomonadati</taxon>
        <taxon>Pseudomonadota</taxon>
        <taxon>Gammaproteobacteria</taxon>
        <taxon>Legionellales</taxon>
        <taxon>Legionellaceae</taxon>
        <taxon>Legionella</taxon>
    </lineage>
</organism>
<proteinExistence type="inferred from homology"/>
<dbReference type="STRING" id="1212491.LFA_0357"/>
<reference evidence="8" key="1">
    <citation type="submission" date="2014-09" db="EMBL/GenBank/DDBJ databases">
        <authorList>
            <person name="Gomez-Valero L."/>
        </authorList>
    </citation>
    <scope>NUCLEOTIDE SEQUENCE [LARGE SCALE GENOMIC DNA]</scope>
    <source>
        <strain evidence="8">ATCC700992</strain>
    </source>
</reference>
<keyword evidence="3 5" id="KW-0687">Ribonucleoprotein</keyword>
<dbReference type="GO" id="GO:0003735">
    <property type="term" value="F:structural constituent of ribosome"/>
    <property type="evidence" value="ECO:0007669"/>
    <property type="project" value="InterPro"/>
</dbReference>
<dbReference type="GO" id="GO:0003723">
    <property type="term" value="F:RNA binding"/>
    <property type="evidence" value="ECO:0007669"/>
    <property type="project" value="TreeGrafter"/>
</dbReference>
<dbReference type="RefSeq" id="WP_045094633.1">
    <property type="nucleotide sequence ID" value="NZ_LN614827.1"/>
</dbReference>
<dbReference type="NCBIfam" id="NF001099">
    <property type="entry name" value="PRK00132.1"/>
    <property type="match status" value="1"/>
</dbReference>
<dbReference type="FunFam" id="3.30.230.10:FF:000001">
    <property type="entry name" value="30S ribosomal protein S9"/>
    <property type="match status" value="1"/>
</dbReference>
<accession>A0A098G012</accession>
<dbReference type="Pfam" id="PF00380">
    <property type="entry name" value="Ribosomal_S9"/>
    <property type="match status" value="1"/>
</dbReference>
<dbReference type="InterPro" id="IPR000754">
    <property type="entry name" value="Ribosomal_uS9"/>
</dbReference>
<evidence type="ECO:0000256" key="5">
    <source>
        <dbReference type="HAMAP-Rule" id="MF_00532"/>
    </source>
</evidence>
<dbReference type="HAMAP" id="MF_00532_B">
    <property type="entry name" value="Ribosomal_uS9_B"/>
    <property type="match status" value="1"/>
</dbReference>
<dbReference type="PANTHER" id="PTHR21569">
    <property type="entry name" value="RIBOSOMAL PROTEIN S9"/>
    <property type="match status" value="1"/>
</dbReference>
<comment type="similarity">
    <text evidence="1 5 6">Belongs to the universal ribosomal protein uS9 family.</text>
</comment>
<keyword evidence="2 5" id="KW-0689">Ribosomal protein</keyword>
<dbReference type="InterPro" id="IPR020568">
    <property type="entry name" value="Ribosomal_Su5_D2-typ_SF"/>
</dbReference>
<dbReference type="AlphaFoldDB" id="A0A098G012"/>
<dbReference type="EMBL" id="LN614827">
    <property type="protein sequence ID" value="CEG55827.1"/>
    <property type="molecule type" value="Genomic_DNA"/>
</dbReference>
<keyword evidence="8" id="KW-1185">Reference proteome</keyword>
<dbReference type="SUPFAM" id="SSF54211">
    <property type="entry name" value="Ribosomal protein S5 domain 2-like"/>
    <property type="match status" value="1"/>
</dbReference>
<evidence type="ECO:0000256" key="6">
    <source>
        <dbReference type="RuleBase" id="RU003815"/>
    </source>
</evidence>
<dbReference type="PROSITE" id="PS00360">
    <property type="entry name" value="RIBOSOMAL_S9"/>
    <property type="match status" value="1"/>
</dbReference>
<dbReference type="GO" id="GO:0006412">
    <property type="term" value="P:translation"/>
    <property type="evidence" value="ECO:0007669"/>
    <property type="project" value="UniProtKB-UniRule"/>
</dbReference>
<evidence type="ECO:0000313" key="7">
    <source>
        <dbReference type="EMBL" id="CEG55827.1"/>
    </source>
</evidence>
<dbReference type="Proteomes" id="UP000032430">
    <property type="component" value="Chromosome I"/>
</dbReference>
<protein>
    <recommendedName>
        <fullName evidence="4 5">Small ribosomal subunit protein uS9</fullName>
    </recommendedName>
</protein>
<gene>
    <name evidence="5 7" type="primary">rpsI</name>
    <name evidence="7" type="ORF">LFA_0357</name>
</gene>
<dbReference type="HOGENOM" id="CLU_046483_2_1_6"/>
<evidence type="ECO:0000313" key="8">
    <source>
        <dbReference type="Proteomes" id="UP000032430"/>
    </source>
</evidence>
<dbReference type="GO" id="GO:0022627">
    <property type="term" value="C:cytosolic small ribosomal subunit"/>
    <property type="evidence" value="ECO:0007669"/>
    <property type="project" value="TreeGrafter"/>
</dbReference>
<dbReference type="InterPro" id="IPR023035">
    <property type="entry name" value="Ribosomal_uS9_bac/plastid"/>
</dbReference>